<evidence type="ECO:0000313" key="3">
    <source>
        <dbReference type="Proteomes" id="UP000053424"/>
    </source>
</evidence>
<dbReference type="SUPFAM" id="SSF52540">
    <property type="entry name" value="P-loop containing nucleoside triphosphate hydrolases"/>
    <property type="match status" value="1"/>
</dbReference>
<evidence type="ECO:0000313" key="2">
    <source>
        <dbReference type="EMBL" id="KIM49779.1"/>
    </source>
</evidence>
<reference evidence="2 3" key="1">
    <citation type="submission" date="2014-04" db="EMBL/GenBank/DDBJ databases">
        <authorList>
            <consortium name="DOE Joint Genome Institute"/>
            <person name="Kuo A."/>
            <person name="Gay G."/>
            <person name="Dore J."/>
            <person name="Kohler A."/>
            <person name="Nagy L.G."/>
            <person name="Floudas D."/>
            <person name="Copeland A."/>
            <person name="Barry K.W."/>
            <person name="Cichocki N."/>
            <person name="Veneault-Fourrey C."/>
            <person name="LaButti K."/>
            <person name="Lindquist E.A."/>
            <person name="Lipzen A."/>
            <person name="Lundell T."/>
            <person name="Morin E."/>
            <person name="Murat C."/>
            <person name="Sun H."/>
            <person name="Tunlid A."/>
            <person name="Henrissat B."/>
            <person name="Grigoriev I.V."/>
            <person name="Hibbett D.S."/>
            <person name="Martin F."/>
            <person name="Nordberg H.P."/>
            <person name="Cantor M.N."/>
            <person name="Hua S.X."/>
        </authorList>
    </citation>
    <scope>NUCLEOTIDE SEQUENCE [LARGE SCALE GENOMIC DNA]</scope>
    <source>
        <strain evidence="3">h7</strain>
    </source>
</reference>
<proteinExistence type="predicted"/>
<evidence type="ECO:0000259" key="1">
    <source>
        <dbReference type="Pfam" id="PF01926"/>
    </source>
</evidence>
<gene>
    <name evidence="2" type="ORF">M413DRAFT_438913</name>
</gene>
<dbReference type="GO" id="GO:0005525">
    <property type="term" value="F:GTP binding"/>
    <property type="evidence" value="ECO:0007669"/>
    <property type="project" value="InterPro"/>
</dbReference>
<dbReference type="InterPro" id="IPR006073">
    <property type="entry name" value="GTP-bd"/>
</dbReference>
<name>A0A0C3D031_HEBCY</name>
<accession>A0A0C3D031</accession>
<dbReference type="STRING" id="686832.A0A0C3D031"/>
<dbReference type="Proteomes" id="UP000053424">
    <property type="component" value="Unassembled WGS sequence"/>
</dbReference>
<reference evidence="3" key="2">
    <citation type="submission" date="2015-01" db="EMBL/GenBank/DDBJ databases">
        <title>Evolutionary Origins and Diversification of the Mycorrhizal Mutualists.</title>
        <authorList>
            <consortium name="DOE Joint Genome Institute"/>
            <consortium name="Mycorrhizal Genomics Consortium"/>
            <person name="Kohler A."/>
            <person name="Kuo A."/>
            <person name="Nagy L.G."/>
            <person name="Floudas D."/>
            <person name="Copeland A."/>
            <person name="Barry K.W."/>
            <person name="Cichocki N."/>
            <person name="Veneault-Fourrey C."/>
            <person name="LaButti K."/>
            <person name="Lindquist E.A."/>
            <person name="Lipzen A."/>
            <person name="Lundell T."/>
            <person name="Morin E."/>
            <person name="Murat C."/>
            <person name="Riley R."/>
            <person name="Ohm R."/>
            <person name="Sun H."/>
            <person name="Tunlid A."/>
            <person name="Henrissat B."/>
            <person name="Grigoriev I.V."/>
            <person name="Hibbett D.S."/>
            <person name="Martin F."/>
        </authorList>
    </citation>
    <scope>NUCLEOTIDE SEQUENCE [LARGE SCALE GENOMIC DNA]</scope>
    <source>
        <strain evidence="3">h7</strain>
    </source>
</reference>
<sequence length="363" mass="40734">MEISYGPYMRIVSSCPPNAPNSPRLSLVVTVCLGLRPLTHAKSSPSFKGIIMDVYHTRAVKPADLTATDIVIAFMGPTGSGKSRIIDALTGEDTRAGSSLKSVTKDVAAFRVLNHAKYGNNLVLVDSPGFDDTTKSDKYILETISNWLSKTFKKNIKLSGIIYVHRITDVRMAGTIHRNLRMFGELCGDKSAKNVVLVTTMWDKVRSPEEASRRENSLKMKYWNVLLYHQASVARFDNKQASAWKIIDQVMDRDVEKTAVLLQEEMVTLKRHLNETNAGKALYRDLQGLLDKQNKTMQLLTEKAEAQTPEDVDAEAKRLREEIEALLKEVEGMQVPLGRRFALFLGRILGRKPQAVIPHYFIS</sequence>
<dbReference type="EMBL" id="KN831768">
    <property type="protein sequence ID" value="KIM49779.1"/>
    <property type="molecule type" value="Genomic_DNA"/>
</dbReference>
<dbReference type="HOGENOM" id="CLU_018003_2_1_1"/>
<dbReference type="AlphaFoldDB" id="A0A0C3D031"/>
<keyword evidence="3" id="KW-1185">Reference proteome</keyword>
<protein>
    <recommendedName>
        <fullName evidence="1">G domain-containing protein</fullName>
    </recommendedName>
</protein>
<dbReference type="OrthoDB" id="8954335at2759"/>
<dbReference type="Gene3D" id="3.40.50.300">
    <property type="entry name" value="P-loop containing nucleotide triphosphate hydrolases"/>
    <property type="match status" value="1"/>
</dbReference>
<feature type="domain" description="G" evidence="1">
    <location>
        <begin position="72"/>
        <end position="182"/>
    </location>
</feature>
<dbReference type="InterPro" id="IPR027417">
    <property type="entry name" value="P-loop_NTPase"/>
</dbReference>
<organism evidence="2 3">
    <name type="scientific">Hebeloma cylindrosporum</name>
    <dbReference type="NCBI Taxonomy" id="76867"/>
    <lineage>
        <taxon>Eukaryota</taxon>
        <taxon>Fungi</taxon>
        <taxon>Dikarya</taxon>
        <taxon>Basidiomycota</taxon>
        <taxon>Agaricomycotina</taxon>
        <taxon>Agaricomycetes</taxon>
        <taxon>Agaricomycetidae</taxon>
        <taxon>Agaricales</taxon>
        <taxon>Agaricineae</taxon>
        <taxon>Hymenogastraceae</taxon>
        <taxon>Hebeloma</taxon>
    </lineage>
</organism>
<dbReference type="Pfam" id="PF01926">
    <property type="entry name" value="MMR_HSR1"/>
    <property type="match status" value="1"/>
</dbReference>